<comment type="similarity">
    <text evidence="2">Belongs to the TonB family.</text>
</comment>
<evidence type="ECO:0000313" key="12">
    <source>
        <dbReference type="Proteomes" id="UP000007463"/>
    </source>
</evidence>
<keyword evidence="7" id="KW-0653">Protein transport</keyword>
<keyword evidence="12" id="KW-1185">Reference proteome</keyword>
<dbReference type="GO" id="GO:0055085">
    <property type="term" value="P:transmembrane transport"/>
    <property type="evidence" value="ECO:0007669"/>
    <property type="project" value="InterPro"/>
</dbReference>
<evidence type="ECO:0000313" key="11">
    <source>
        <dbReference type="EMBL" id="AEA43101.1"/>
    </source>
</evidence>
<dbReference type="GO" id="GO:0015031">
    <property type="term" value="P:protein transport"/>
    <property type="evidence" value="ECO:0007669"/>
    <property type="project" value="UniProtKB-KW"/>
</dbReference>
<evidence type="ECO:0000259" key="10">
    <source>
        <dbReference type="PROSITE" id="PS52015"/>
    </source>
</evidence>
<reference evidence="12" key="2">
    <citation type="submission" date="2011-02" db="EMBL/GenBank/DDBJ databases">
        <title>The complete genome of Fluviicola taffensis DSM 16823.</title>
        <authorList>
            <consortium name="US DOE Joint Genome Institute (JGI-PGF)"/>
            <person name="Lucas S."/>
            <person name="Copeland A."/>
            <person name="Lapidus A."/>
            <person name="Bruce D."/>
            <person name="Goodwin L."/>
            <person name="Pitluck S."/>
            <person name="Kyrpides N."/>
            <person name="Mavromatis K."/>
            <person name="Ivanova N."/>
            <person name="Mikhailova N."/>
            <person name="Pagani I."/>
            <person name="Chertkov O."/>
            <person name="Detter J.C."/>
            <person name="Han C."/>
            <person name="Tapia R."/>
            <person name="Land M."/>
            <person name="Hauser L."/>
            <person name="Markowitz V."/>
            <person name="Cheng J.-F."/>
            <person name="Hugenholtz P."/>
            <person name="Woyke T."/>
            <person name="Wu D."/>
            <person name="Tindall B."/>
            <person name="Pomrenke H.G."/>
            <person name="Brambilla E."/>
            <person name="Klenk H.-P."/>
            <person name="Eisen J.A."/>
        </authorList>
    </citation>
    <scope>NUCLEOTIDE SEQUENCE [LARGE SCALE GENOMIC DNA]</scope>
    <source>
        <strain evidence="12">DSM 16823 / RW262 / RW262</strain>
    </source>
</reference>
<evidence type="ECO:0000256" key="2">
    <source>
        <dbReference type="ARBA" id="ARBA00006555"/>
    </source>
</evidence>
<dbReference type="PROSITE" id="PS52015">
    <property type="entry name" value="TONB_CTD"/>
    <property type="match status" value="1"/>
</dbReference>
<dbReference type="InterPro" id="IPR006260">
    <property type="entry name" value="TonB/TolA_C"/>
</dbReference>
<accession>F2IAG5</accession>
<dbReference type="Pfam" id="PF03544">
    <property type="entry name" value="TonB_C"/>
    <property type="match status" value="1"/>
</dbReference>
<reference evidence="11 12" key="1">
    <citation type="journal article" date="2011" name="Stand. Genomic Sci.">
        <title>Complete genome sequence of the gliding freshwater bacterium Fluviicola taffensis type strain (RW262).</title>
        <authorList>
            <person name="Woyke T."/>
            <person name="Chertkov O."/>
            <person name="Lapidus A."/>
            <person name="Nolan M."/>
            <person name="Lucas S."/>
            <person name="Del Rio T.G."/>
            <person name="Tice H."/>
            <person name="Cheng J.F."/>
            <person name="Tapia R."/>
            <person name="Han C."/>
            <person name="Goodwin L."/>
            <person name="Pitluck S."/>
            <person name="Liolios K."/>
            <person name="Pagani I."/>
            <person name="Ivanova N."/>
            <person name="Huntemann M."/>
            <person name="Mavromatis K."/>
            <person name="Mikhailova N."/>
            <person name="Pati A."/>
            <person name="Chen A."/>
            <person name="Palaniappan K."/>
            <person name="Land M."/>
            <person name="Hauser L."/>
            <person name="Brambilla E.M."/>
            <person name="Rohde M."/>
            <person name="Mwirichia R."/>
            <person name="Sikorski J."/>
            <person name="Tindall B.J."/>
            <person name="Goker M."/>
            <person name="Bristow J."/>
            <person name="Eisen J.A."/>
            <person name="Markowitz V."/>
            <person name="Hugenholtz P."/>
            <person name="Klenk H.P."/>
            <person name="Kyrpides N.C."/>
        </authorList>
    </citation>
    <scope>NUCLEOTIDE SEQUENCE [LARGE SCALE GENOMIC DNA]</scope>
    <source>
        <strain evidence="12">DSM 16823 / RW262 / RW262</strain>
    </source>
</reference>
<keyword evidence="3" id="KW-0813">Transport</keyword>
<keyword evidence="6" id="KW-0812">Transmembrane</keyword>
<dbReference type="EMBL" id="CP002542">
    <property type="protein sequence ID" value="AEA43101.1"/>
    <property type="molecule type" value="Genomic_DNA"/>
</dbReference>
<dbReference type="GO" id="GO:0098797">
    <property type="term" value="C:plasma membrane protein complex"/>
    <property type="evidence" value="ECO:0007669"/>
    <property type="project" value="TreeGrafter"/>
</dbReference>
<sequence length="381" mass="44000">MNGVAFGQSAKKVNKQLRNQLIIERHKQDSAYAIFVKDKTHLENLRKSINKKISGQLLGEEHNANRIAYAFENTSEELKILGIDPDKLVSDSLIPVSPYVTTREFLRLKGYALNAFVSFDMEGRDGSDFDQYKIKEQNLRLNELVTSYQYKFTTHLSNYRVQRKFIVELETFEPSIDRLLVLYKELIVRLNKENQVLIDKLNELETNYIKNGPKNFPDVYKQIFPYAHLEPVKVSEPIELKLVEEDILLPPDDLVNVVTDEPITDHNSYRRYNQEPVIYDIVEDPASFPGGLEKLKIYLLDQIVYPSKVKEEGITGKVYLRFVVSDEGEISNVKVLRGVSNCSECDKEALRVLKKMPNWIPAKIGGKYVHSHFNLPITFKL</sequence>
<comment type="subcellular location">
    <subcellularLocation>
        <location evidence="1">Cell inner membrane</location>
        <topology evidence="1">Single-pass membrane protein</topology>
        <orientation evidence="1">Periplasmic side</orientation>
    </subcellularLocation>
</comment>
<proteinExistence type="inferred from homology"/>
<dbReference type="eggNOG" id="COG0810">
    <property type="taxonomic scope" value="Bacteria"/>
</dbReference>
<dbReference type="GO" id="GO:0031992">
    <property type="term" value="F:energy transducer activity"/>
    <property type="evidence" value="ECO:0007669"/>
    <property type="project" value="TreeGrafter"/>
</dbReference>
<gene>
    <name evidence="11" type="ordered locus">Fluta_1104</name>
</gene>
<dbReference type="SUPFAM" id="SSF74653">
    <property type="entry name" value="TolA/TonB C-terminal domain"/>
    <property type="match status" value="1"/>
</dbReference>
<evidence type="ECO:0000256" key="4">
    <source>
        <dbReference type="ARBA" id="ARBA00022475"/>
    </source>
</evidence>
<dbReference type="InterPro" id="IPR037682">
    <property type="entry name" value="TonB_C"/>
</dbReference>
<evidence type="ECO:0000256" key="3">
    <source>
        <dbReference type="ARBA" id="ARBA00022448"/>
    </source>
</evidence>
<keyword evidence="9" id="KW-0472">Membrane</keyword>
<evidence type="ECO:0000256" key="9">
    <source>
        <dbReference type="ARBA" id="ARBA00023136"/>
    </source>
</evidence>
<evidence type="ECO:0000256" key="1">
    <source>
        <dbReference type="ARBA" id="ARBA00004383"/>
    </source>
</evidence>
<dbReference type="HOGENOM" id="CLU_786985_0_0_10"/>
<dbReference type="InterPro" id="IPR051045">
    <property type="entry name" value="TonB-dependent_transducer"/>
</dbReference>
<protein>
    <submittedName>
        <fullName evidence="11">TonB family protein</fullName>
    </submittedName>
</protein>
<dbReference type="NCBIfam" id="TIGR01352">
    <property type="entry name" value="tonB_Cterm"/>
    <property type="match status" value="1"/>
</dbReference>
<dbReference type="Gene3D" id="3.30.1150.10">
    <property type="match status" value="1"/>
</dbReference>
<dbReference type="PANTHER" id="PTHR33446:SF2">
    <property type="entry name" value="PROTEIN TONB"/>
    <property type="match status" value="1"/>
</dbReference>
<keyword evidence="8" id="KW-1133">Transmembrane helix</keyword>
<evidence type="ECO:0000256" key="5">
    <source>
        <dbReference type="ARBA" id="ARBA00022519"/>
    </source>
</evidence>
<dbReference type="PANTHER" id="PTHR33446">
    <property type="entry name" value="PROTEIN TONB-RELATED"/>
    <property type="match status" value="1"/>
</dbReference>
<evidence type="ECO:0000256" key="6">
    <source>
        <dbReference type="ARBA" id="ARBA00022692"/>
    </source>
</evidence>
<name>F2IAG5_FLUTR</name>
<keyword evidence="5" id="KW-0997">Cell inner membrane</keyword>
<dbReference type="KEGG" id="fte:Fluta_1104"/>
<dbReference type="Proteomes" id="UP000007463">
    <property type="component" value="Chromosome"/>
</dbReference>
<keyword evidence="4" id="KW-1003">Cell membrane</keyword>
<dbReference type="STRING" id="755732.Fluta_1104"/>
<evidence type="ECO:0000256" key="8">
    <source>
        <dbReference type="ARBA" id="ARBA00022989"/>
    </source>
</evidence>
<organism evidence="11 12">
    <name type="scientific">Fluviicola taffensis (strain DSM 16823 / NCIMB 13979 / RW262)</name>
    <dbReference type="NCBI Taxonomy" id="755732"/>
    <lineage>
        <taxon>Bacteria</taxon>
        <taxon>Pseudomonadati</taxon>
        <taxon>Bacteroidota</taxon>
        <taxon>Flavobacteriia</taxon>
        <taxon>Flavobacteriales</taxon>
        <taxon>Crocinitomicaceae</taxon>
        <taxon>Fluviicola</taxon>
    </lineage>
</organism>
<evidence type="ECO:0000256" key="7">
    <source>
        <dbReference type="ARBA" id="ARBA00022927"/>
    </source>
</evidence>
<dbReference type="AlphaFoldDB" id="F2IAG5"/>
<feature type="domain" description="TonB C-terminal" evidence="10">
    <location>
        <begin position="290"/>
        <end position="381"/>
    </location>
</feature>